<evidence type="ECO:0000313" key="2">
    <source>
        <dbReference type="Proteomes" id="UP000276133"/>
    </source>
</evidence>
<sequence>MILYSSYWTLSKSKLATAPYVYECHICLNKKDNTAQFTNRDRKTKNLTANKYFYSSDKGLKTKAD</sequence>
<protein>
    <submittedName>
        <fullName evidence="1">Uncharacterized protein</fullName>
    </submittedName>
</protein>
<accession>A0A3M7QRT6</accession>
<proteinExistence type="predicted"/>
<keyword evidence="2" id="KW-1185">Reference proteome</keyword>
<reference evidence="1 2" key="1">
    <citation type="journal article" date="2018" name="Sci. Rep.">
        <title>Genomic signatures of local adaptation to the degree of environmental predictability in rotifers.</title>
        <authorList>
            <person name="Franch-Gras L."/>
            <person name="Hahn C."/>
            <person name="Garcia-Roger E.M."/>
            <person name="Carmona M.J."/>
            <person name="Serra M."/>
            <person name="Gomez A."/>
        </authorList>
    </citation>
    <scope>NUCLEOTIDE SEQUENCE [LARGE SCALE GENOMIC DNA]</scope>
    <source>
        <strain evidence="1">HYR1</strain>
    </source>
</reference>
<name>A0A3M7QRT6_BRAPC</name>
<dbReference type="EMBL" id="REGN01005326">
    <property type="protein sequence ID" value="RNA13804.1"/>
    <property type="molecule type" value="Genomic_DNA"/>
</dbReference>
<comment type="caution">
    <text evidence="1">The sequence shown here is derived from an EMBL/GenBank/DDBJ whole genome shotgun (WGS) entry which is preliminary data.</text>
</comment>
<dbReference type="Proteomes" id="UP000276133">
    <property type="component" value="Unassembled WGS sequence"/>
</dbReference>
<organism evidence="1 2">
    <name type="scientific">Brachionus plicatilis</name>
    <name type="common">Marine rotifer</name>
    <name type="synonym">Brachionus muelleri</name>
    <dbReference type="NCBI Taxonomy" id="10195"/>
    <lineage>
        <taxon>Eukaryota</taxon>
        <taxon>Metazoa</taxon>
        <taxon>Spiralia</taxon>
        <taxon>Gnathifera</taxon>
        <taxon>Rotifera</taxon>
        <taxon>Eurotatoria</taxon>
        <taxon>Monogononta</taxon>
        <taxon>Pseudotrocha</taxon>
        <taxon>Ploima</taxon>
        <taxon>Brachionidae</taxon>
        <taxon>Brachionus</taxon>
    </lineage>
</organism>
<gene>
    <name evidence="1" type="ORF">BpHYR1_038243</name>
</gene>
<dbReference type="AlphaFoldDB" id="A0A3M7QRT6"/>
<evidence type="ECO:0000313" key="1">
    <source>
        <dbReference type="EMBL" id="RNA13804.1"/>
    </source>
</evidence>